<evidence type="ECO:0000256" key="1">
    <source>
        <dbReference type="SAM" id="Phobius"/>
    </source>
</evidence>
<keyword evidence="1" id="KW-1133">Transmembrane helix</keyword>
<reference evidence="2" key="1">
    <citation type="submission" date="2014-11" db="EMBL/GenBank/DDBJ databases">
        <authorList>
            <person name="Amaro Gonzalez C."/>
        </authorList>
    </citation>
    <scope>NUCLEOTIDE SEQUENCE</scope>
</reference>
<dbReference type="AlphaFoldDB" id="A0A0E9SUN0"/>
<keyword evidence="1" id="KW-0472">Membrane</keyword>
<dbReference type="EMBL" id="GBXM01063620">
    <property type="protein sequence ID" value="JAH44957.1"/>
    <property type="molecule type" value="Transcribed_RNA"/>
</dbReference>
<evidence type="ECO:0000313" key="2">
    <source>
        <dbReference type="EMBL" id="JAH44957.1"/>
    </source>
</evidence>
<name>A0A0E9SUN0_ANGAN</name>
<proteinExistence type="predicted"/>
<reference evidence="2" key="2">
    <citation type="journal article" date="2015" name="Fish Shellfish Immunol.">
        <title>Early steps in the European eel (Anguilla anguilla)-Vibrio vulnificus interaction in the gills: Role of the RtxA13 toxin.</title>
        <authorList>
            <person name="Callol A."/>
            <person name="Pajuelo D."/>
            <person name="Ebbesson L."/>
            <person name="Teles M."/>
            <person name="MacKenzie S."/>
            <person name="Amaro C."/>
        </authorList>
    </citation>
    <scope>NUCLEOTIDE SEQUENCE</scope>
</reference>
<feature type="transmembrane region" description="Helical" evidence="1">
    <location>
        <begin position="24"/>
        <end position="44"/>
    </location>
</feature>
<accession>A0A0E9SUN0</accession>
<sequence length="50" mass="5842">MFLGYHGCGGRHFSFNSQCSFEALLLKFLSLIVIFFDYHLCIFISRLDFS</sequence>
<organism evidence="2">
    <name type="scientific">Anguilla anguilla</name>
    <name type="common">European freshwater eel</name>
    <name type="synonym">Muraena anguilla</name>
    <dbReference type="NCBI Taxonomy" id="7936"/>
    <lineage>
        <taxon>Eukaryota</taxon>
        <taxon>Metazoa</taxon>
        <taxon>Chordata</taxon>
        <taxon>Craniata</taxon>
        <taxon>Vertebrata</taxon>
        <taxon>Euteleostomi</taxon>
        <taxon>Actinopterygii</taxon>
        <taxon>Neopterygii</taxon>
        <taxon>Teleostei</taxon>
        <taxon>Anguilliformes</taxon>
        <taxon>Anguillidae</taxon>
        <taxon>Anguilla</taxon>
    </lineage>
</organism>
<protein>
    <submittedName>
        <fullName evidence="2">Uncharacterized protein</fullName>
    </submittedName>
</protein>
<keyword evidence="1" id="KW-0812">Transmembrane</keyword>